<keyword evidence="1" id="KW-0472">Membrane</keyword>
<keyword evidence="1" id="KW-0812">Transmembrane</keyword>
<dbReference type="Proteomes" id="UP000831467">
    <property type="component" value="Chromosome"/>
</dbReference>
<name>A0ABY4IDQ5_9MICO</name>
<reference evidence="2 3" key="1">
    <citation type="submission" date="2021-06" db="EMBL/GenBank/DDBJ databases">
        <title>Genome-based taxonomic framework of Microbacterium strains isolated from marine environment, the description of four new species and reclassification of four preexisting species.</title>
        <authorList>
            <person name="Lee S.D."/>
            <person name="Kim S.-M."/>
            <person name="Byeon Y.-S."/>
            <person name="Yang H.L."/>
            <person name="Kim I.S."/>
        </authorList>
    </citation>
    <scope>NUCLEOTIDE SEQUENCE [LARGE SCALE GENOMIC DNA]</scope>
    <source>
        <strain evidence="2 3">SSW1-51</strain>
    </source>
</reference>
<feature type="transmembrane region" description="Helical" evidence="1">
    <location>
        <begin position="28"/>
        <end position="48"/>
    </location>
</feature>
<sequence length="56" mass="6046">MYLVLALAVVSAAGNAVVYEFLPGENPIFLLNVAISLLVAVALLAPALRRKLWPRK</sequence>
<gene>
    <name evidence="2" type="ORF">KV394_07065</name>
</gene>
<organism evidence="2 3">
    <name type="scientific">Microbacterium sufflavum</name>
    <dbReference type="NCBI Taxonomy" id="2851649"/>
    <lineage>
        <taxon>Bacteria</taxon>
        <taxon>Bacillati</taxon>
        <taxon>Actinomycetota</taxon>
        <taxon>Actinomycetes</taxon>
        <taxon>Micrococcales</taxon>
        <taxon>Microbacteriaceae</taxon>
        <taxon>Microbacterium</taxon>
    </lineage>
</organism>
<dbReference type="RefSeq" id="WP_247982674.1">
    <property type="nucleotide sequence ID" value="NZ_CP078076.1"/>
</dbReference>
<evidence type="ECO:0000313" key="3">
    <source>
        <dbReference type="Proteomes" id="UP000831467"/>
    </source>
</evidence>
<keyword evidence="1" id="KW-1133">Transmembrane helix</keyword>
<dbReference type="EMBL" id="CP078076">
    <property type="protein sequence ID" value="UPL10879.1"/>
    <property type="molecule type" value="Genomic_DNA"/>
</dbReference>
<keyword evidence="3" id="KW-1185">Reference proteome</keyword>
<proteinExistence type="predicted"/>
<evidence type="ECO:0000313" key="2">
    <source>
        <dbReference type="EMBL" id="UPL10879.1"/>
    </source>
</evidence>
<accession>A0ABY4IDQ5</accession>
<evidence type="ECO:0000256" key="1">
    <source>
        <dbReference type="SAM" id="Phobius"/>
    </source>
</evidence>
<protein>
    <submittedName>
        <fullName evidence="2">Uncharacterized protein</fullName>
    </submittedName>
</protein>